<evidence type="ECO:0000256" key="2">
    <source>
        <dbReference type="ARBA" id="ARBA00022803"/>
    </source>
</evidence>
<organism evidence="7">
    <name type="scientific">Candidatus Kentrum sp. FW</name>
    <dbReference type="NCBI Taxonomy" id="2126338"/>
    <lineage>
        <taxon>Bacteria</taxon>
        <taxon>Pseudomonadati</taxon>
        <taxon>Pseudomonadota</taxon>
        <taxon>Gammaproteobacteria</taxon>
        <taxon>Candidatus Kentrum</taxon>
    </lineage>
</organism>
<evidence type="ECO:0000313" key="7">
    <source>
        <dbReference type="EMBL" id="VFJ42293.1"/>
    </source>
</evidence>
<dbReference type="InterPro" id="IPR019734">
    <property type="entry name" value="TPR_rpt"/>
</dbReference>
<evidence type="ECO:0000256" key="3">
    <source>
        <dbReference type="PROSITE-ProRule" id="PRU00339"/>
    </source>
</evidence>
<evidence type="ECO:0000256" key="4">
    <source>
        <dbReference type="SAM" id="MobiDB-lite"/>
    </source>
</evidence>
<dbReference type="InterPro" id="IPR011990">
    <property type="entry name" value="TPR-like_helical_dom_sf"/>
</dbReference>
<evidence type="ECO:0000256" key="5">
    <source>
        <dbReference type="SAM" id="Phobius"/>
    </source>
</evidence>
<dbReference type="InterPro" id="IPR051685">
    <property type="entry name" value="Ycf3/AcsC/BcsC/TPR_MFPF"/>
</dbReference>
<keyword evidence="2 3" id="KW-0802">TPR repeat</keyword>
<reference evidence="7" key="1">
    <citation type="submission" date="2019-02" db="EMBL/GenBank/DDBJ databases">
        <authorList>
            <person name="Gruber-Vodicka R. H."/>
            <person name="Seah K. B. B."/>
        </authorList>
    </citation>
    <scope>NUCLEOTIDE SEQUENCE</scope>
    <source>
        <strain evidence="7">BECK_BZ15</strain>
    </source>
</reference>
<keyword evidence="5" id="KW-0472">Membrane</keyword>
<evidence type="ECO:0000256" key="1">
    <source>
        <dbReference type="ARBA" id="ARBA00022737"/>
    </source>
</evidence>
<protein>
    <submittedName>
        <fullName evidence="7">Tetratricopeptide repeat-containing protein</fullName>
    </submittedName>
</protein>
<dbReference type="InterPro" id="IPR056203">
    <property type="entry name" value="Cds6_C"/>
</dbReference>
<dbReference type="SUPFAM" id="SSF48452">
    <property type="entry name" value="TPR-like"/>
    <property type="match status" value="1"/>
</dbReference>
<feature type="compositionally biased region" description="Basic and acidic residues" evidence="4">
    <location>
        <begin position="286"/>
        <end position="295"/>
    </location>
</feature>
<proteinExistence type="predicted"/>
<dbReference type="Pfam" id="PF24125">
    <property type="entry name" value="Cds6_C"/>
    <property type="match status" value="1"/>
</dbReference>
<dbReference type="PANTHER" id="PTHR44943:SF8">
    <property type="entry name" value="TPR REPEAT-CONTAINING PROTEIN MJ0263"/>
    <property type="match status" value="1"/>
</dbReference>
<feature type="region of interest" description="Disordered" evidence="4">
    <location>
        <begin position="270"/>
        <end position="310"/>
    </location>
</feature>
<keyword evidence="1" id="KW-0677">Repeat</keyword>
<dbReference type="InterPro" id="IPR032710">
    <property type="entry name" value="NTF2-like_dom_sf"/>
</dbReference>
<dbReference type="SUPFAM" id="SSF54427">
    <property type="entry name" value="NTF2-like"/>
    <property type="match status" value="1"/>
</dbReference>
<dbReference type="AlphaFoldDB" id="A0A450RT25"/>
<name>A0A450RT25_9GAMM</name>
<gene>
    <name evidence="7" type="ORF">BECKFW1821A_GA0114235_100152</name>
</gene>
<keyword evidence="5" id="KW-0812">Transmembrane</keyword>
<dbReference type="Pfam" id="PF13414">
    <property type="entry name" value="TPR_11"/>
    <property type="match status" value="1"/>
</dbReference>
<accession>A0A450RT25</accession>
<dbReference type="PROSITE" id="PS50005">
    <property type="entry name" value="TPR"/>
    <property type="match status" value="1"/>
</dbReference>
<feature type="domain" description="Cds6 C-terminal" evidence="6">
    <location>
        <begin position="315"/>
        <end position="419"/>
    </location>
</feature>
<evidence type="ECO:0000259" key="6">
    <source>
        <dbReference type="Pfam" id="PF24125"/>
    </source>
</evidence>
<dbReference type="Pfam" id="PF13432">
    <property type="entry name" value="TPR_16"/>
    <property type="match status" value="1"/>
</dbReference>
<dbReference type="Gene3D" id="1.25.40.10">
    <property type="entry name" value="Tetratricopeptide repeat domain"/>
    <property type="match status" value="1"/>
</dbReference>
<feature type="repeat" description="TPR" evidence="3">
    <location>
        <begin position="107"/>
        <end position="140"/>
    </location>
</feature>
<dbReference type="PANTHER" id="PTHR44943">
    <property type="entry name" value="CELLULOSE SYNTHASE OPERON PROTEIN C"/>
    <property type="match status" value="1"/>
</dbReference>
<dbReference type="SMART" id="SM00028">
    <property type="entry name" value="TPR"/>
    <property type="match status" value="4"/>
</dbReference>
<feature type="transmembrane region" description="Helical" evidence="5">
    <location>
        <begin position="20"/>
        <end position="40"/>
    </location>
</feature>
<keyword evidence="5" id="KW-1133">Transmembrane helix</keyword>
<dbReference type="EMBL" id="CAADEW010000001">
    <property type="protein sequence ID" value="VFJ42293.1"/>
    <property type="molecule type" value="Genomic_DNA"/>
</dbReference>
<dbReference type="Gene3D" id="3.10.450.50">
    <property type="match status" value="1"/>
</dbReference>
<sequence length="422" mass="46826">MFFDKNHLTSGVERTMAISAFRTTVIGLCLWAFMGAVAYADDLRDVRALAEVGNYREAEVRINKHLKENPDDAEGRFLKGIIFSDQKRLDEAIEVFVSLTEDFPQLPEPYNNLAVLYASRGNYAQARDALLVAIKIHPSYATAHENLADIYAMMATESYEKALKLDKENELIKSKLGVIRGLFLDQNILVTPSEAKAEAALPRQDVAAADEREPASHATTHENLADIYAMMAIESYEKALKLDEGNESAKIKLGVIRGLFPDQNTLVTPSEAKAEAAPPRQDIAAADEKQPKDRASVTVPRQPSATAPPEVSREVLAALNAWAEAWSNRDVEGYFAAYAPTFAPSNGLSLSAWKAQRRGRLLTPKFVEVTLSAPRVTMLDTGKARVYFVQQYRSDTYQGVVDKVIDLAKVAGDWRFVRENTR</sequence>